<dbReference type="InterPro" id="IPR055972">
    <property type="entry name" value="DUF7550"/>
</dbReference>
<feature type="transmembrane region" description="Helical" evidence="2">
    <location>
        <begin position="44"/>
        <end position="65"/>
    </location>
</feature>
<dbReference type="PATRIC" id="fig|662479.7.peg.2935"/>
<dbReference type="AlphaFoldDB" id="M0I438"/>
<dbReference type="Pfam" id="PF24418">
    <property type="entry name" value="DUF7550"/>
    <property type="match status" value="1"/>
</dbReference>
<sequence length="66" mass="7103">MYREPVASRMSDDHHAGDHGHDDHHADESGRVTSPMQEFSMGQVTTGIVVLAVGLAVTFGLPLFLA</sequence>
<proteinExistence type="predicted"/>
<keyword evidence="2" id="KW-0812">Transmembrane</keyword>
<evidence type="ECO:0000313" key="3">
    <source>
        <dbReference type="EMBL" id="ELZ91530.1"/>
    </source>
</evidence>
<dbReference type="EMBL" id="AOLN01000018">
    <property type="protein sequence ID" value="ELZ91530.1"/>
    <property type="molecule type" value="Genomic_DNA"/>
</dbReference>
<dbReference type="STRING" id="662479.C440_14489"/>
<protein>
    <submittedName>
        <fullName evidence="3">Uncharacterized protein</fullName>
    </submittedName>
</protein>
<gene>
    <name evidence="3" type="ORF">C440_14489</name>
</gene>
<reference evidence="3 4" key="1">
    <citation type="journal article" date="2014" name="PLoS Genet.">
        <title>Phylogenetically driven sequencing of extremely halophilic archaea reveals strategies for static and dynamic osmo-response.</title>
        <authorList>
            <person name="Becker E.A."/>
            <person name="Seitzer P.M."/>
            <person name="Tritt A."/>
            <person name="Larsen D."/>
            <person name="Krusor M."/>
            <person name="Yao A.I."/>
            <person name="Wu D."/>
            <person name="Madern D."/>
            <person name="Eisen J.A."/>
            <person name="Darling A.E."/>
            <person name="Facciotti M.T."/>
        </authorList>
    </citation>
    <scope>NUCLEOTIDE SEQUENCE [LARGE SCALE GENOMIC DNA]</scope>
    <source>
        <strain evidence="3 4">ATCC BAA-1512</strain>
    </source>
</reference>
<evidence type="ECO:0000256" key="2">
    <source>
        <dbReference type="SAM" id="Phobius"/>
    </source>
</evidence>
<feature type="region of interest" description="Disordered" evidence="1">
    <location>
        <begin position="1"/>
        <end position="38"/>
    </location>
</feature>
<comment type="caution">
    <text evidence="3">The sequence shown here is derived from an EMBL/GenBank/DDBJ whole genome shotgun (WGS) entry which is preliminary data.</text>
</comment>
<feature type="compositionally biased region" description="Basic and acidic residues" evidence="1">
    <location>
        <begin position="10"/>
        <end position="30"/>
    </location>
</feature>
<organism evidence="3 4">
    <name type="scientific">Haloferax mucosum ATCC BAA-1512</name>
    <dbReference type="NCBI Taxonomy" id="662479"/>
    <lineage>
        <taxon>Archaea</taxon>
        <taxon>Methanobacteriati</taxon>
        <taxon>Methanobacteriota</taxon>
        <taxon>Stenosarchaea group</taxon>
        <taxon>Halobacteria</taxon>
        <taxon>Halobacteriales</taxon>
        <taxon>Haloferacaceae</taxon>
        <taxon>Haloferax</taxon>
    </lineage>
</organism>
<keyword evidence="2" id="KW-1133">Transmembrane helix</keyword>
<evidence type="ECO:0000313" key="4">
    <source>
        <dbReference type="Proteomes" id="UP000011550"/>
    </source>
</evidence>
<accession>M0I438</accession>
<evidence type="ECO:0000256" key="1">
    <source>
        <dbReference type="SAM" id="MobiDB-lite"/>
    </source>
</evidence>
<keyword evidence="2" id="KW-0472">Membrane</keyword>
<dbReference type="Proteomes" id="UP000011550">
    <property type="component" value="Unassembled WGS sequence"/>
</dbReference>
<name>M0I438_9EURY</name>
<keyword evidence="4" id="KW-1185">Reference proteome</keyword>